<feature type="domain" description="Peptidase C-terminal archaeal/bacterial" evidence="2">
    <location>
        <begin position="62"/>
        <end position="129"/>
    </location>
</feature>
<dbReference type="PANTHER" id="PTHR45817:SF4">
    <property type="entry name" value="LYSYL OXIDASE-LIKE-RELATED"/>
    <property type="match status" value="1"/>
</dbReference>
<feature type="chain" id="PRO_5045146540" description="Peptidase C-terminal archaeal/bacterial domain-containing protein" evidence="1">
    <location>
        <begin position="34"/>
        <end position="523"/>
    </location>
</feature>
<dbReference type="Proteomes" id="UP001516061">
    <property type="component" value="Unassembled WGS sequence"/>
</dbReference>
<evidence type="ECO:0008006" key="6">
    <source>
        <dbReference type="Google" id="ProtNLM"/>
    </source>
</evidence>
<feature type="domain" description="GH29D-like beta-sandwich" evidence="3">
    <location>
        <begin position="159"/>
        <end position="224"/>
    </location>
</feature>
<keyword evidence="1" id="KW-0732">Signal</keyword>
<dbReference type="Gene3D" id="2.60.120.380">
    <property type="match status" value="2"/>
</dbReference>
<dbReference type="Pfam" id="PF13290">
    <property type="entry name" value="CHB_HEX_C_1"/>
    <property type="match status" value="1"/>
</dbReference>
<dbReference type="InterPro" id="IPR007280">
    <property type="entry name" value="Peptidase_C_arc/bac"/>
</dbReference>
<dbReference type="InterPro" id="IPR001695">
    <property type="entry name" value="Lysyl_oxidase"/>
</dbReference>
<keyword evidence="5" id="KW-1185">Reference proteome</keyword>
<organism evidence="4 5">
    <name type="scientific">Sphaerotilus uruguayifluvii</name>
    <dbReference type="NCBI Taxonomy" id="2735897"/>
    <lineage>
        <taxon>Bacteria</taxon>
        <taxon>Pseudomonadati</taxon>
        <taxon>Pseudomonadota</taxon>
        <taxon>Betaproteobacteria</taxon>
        <taxon>Burkholderiales</taxon>
        <taxon>Sphaerotilaceae</taxon>
        <taxon>Sphaerotilus</taxon>
    </lineage>
</organism>
<proteinExistence type="predicted"/>
<sequence length="523" mass="53856">MNTLTALRPGPLLARILLAATLALSGLTTSAPAAAQTATAPQALASGTAVGGISGAYGSQRYYTIEVPAGASALAISIAGTSGDADLYVRRGALPTLSSWDYRPYRSGSNESVSVSAPASGTWYLMLRGYQAYSGLTLKATVTGGGTVTPIAAAPSFSPAPGTHSGRVSVSLAPATPDAVVRYTLDGSTPSSGSEVYTAPILITSTTQVRAATFASGQITSAIASGTYTIINPVQTLATDTTLAGLAGAQGSVANFRVAVPAGVSSVSFSIAGGSGDADLYVKYGQLATTSTWDQRPYLSGNAETVTIATPRAGDYFLMVHGYRAYSGVTLKVASAGTASVGKPDITIAMDAANPRITTETFAANACEIEEGTITAGTHRLLRFNTQTRNIGTADLVLGNPASSSSFEWGACHGHYHFRSFAQYRLLDTSGAVVRTGKKVGFCLMDITRIDGGANPSARYTCSNQGIQAGWADVYSSNLSGQWIDITGVPAGSYVLEIVMDPMNLIDELDESNNTGRLNVTIP</sequence>
<evidence type="ECO:0000313" key="5">
    <source>
        <dbReference type="Proteomes" id="UP001516061"/>
    </source>
</evidence>
<reference evidence="4 5" key="1">
    <citation type="submission" date="2020-05" db="EMBL/GenBank/DDBJ databases">
        <title>Genomic Encyclopedia of Type Strains, Phase IV (KMG-V): Genome sequencing to study the core and pangenomes of soil and plant-associated prokaryotes.</title>
        <authorList>
            <person name="Whitman W."/>
        </authorList>
    </citation>
    <scope>NUCLEOTIDE SEQUENCE [LARGE SCALE GENOMIC DNA]</scope>
    <source>
        <strain evidence="4 5">C29</strain>
    </source>
</reference>
<dbReference type="InterPro" id="IPR013783">
    <property type="entry name" value="Ig-like_fold"/>
</dbReference>
<dbReference type="PANTHER" id="PTHR45817">
    <property type="entry name" value="LYSYL OXIDASE-LIKE-RELATED"/>
    <property type="match status" value="1"/>
</dbReference>
<dbReference type="InterPro" id="IPR050912">
    <property type="entry name" value="LOX-like_protein"/>
</dbReference>
<accession>A0ABX2G9E8</accession>
<evidence type="ECO:0000256" key="1">
    <source>
        <dbReference type="SAM" id="SignalP"/>
    </source>
</evidence>
<comment type="caution">
    <text evidence="4">The sequence shown here is derived from an EMBL/GenBank/DDBJ whole genome shotgun (WGS) entry which is preliminary data.</text>
</comment>
<dbReference type="Pfam" id="PF04151">
    <property type="entry name" value="PPC"/>
    <property type="match status" value="2"/>
</dbReference>
<name>A0ABX2G9E8_9BURK</name>
<dbReference type="RefSeq" id="WP_173806942.1">
    <property type="nucleotide sequence ID" value="NZ_JABSNM010000020.1"/>
</dbReference>
<dbReference type="Pfam" id="PF01186">
    <property type="entry name" value="Lysyl_oxidase"/>
    <property type="match status" value="1"/>
</dbReference>
<evidence type="ECO:0000313" key="4">
    <source>
        <dbReference type="EMBL" id="NRT57907.1"/>
    </source>
</evidence>
<dbReference type="EMBL" id="JABSNM010000020">
    <property type="protein sequence ID" value="NRT57907.1"/>
    <property type="molecule type" value="Genomic_DNA"/>
</dbReference>
<gene>
    <name evidence="4" type="ORF">HNQ01_003668</name>
</gene>
<dbReference type="InterPro" id="IPR059177">
    <property type="entry name" value="GH29D-like_dom"/>
</dbReference>
<protein>
    <recommendedName>
        <fullName evidence="6">Peptidase C-terminal archaeal/bacterial domain-containing protein</fullName>
    </recommendedName>
</protein>
<feature type="domain" description="Peptidase C-terminal archaeal/bacterial" evidence="2">
    <location>
        <begin position="254"/>
        <end position="322"/>
    </location>
</feature>
<feature type="signal peptide" evidence="1">
    <location>
        <begin position="1"/>
        <end position="33"/>
    </location>
</feature>
<evidence type="ECO:0000259" key="2">
    <source>
        <dbReference type="Pfam" id="PF04151"/>
    </source>
</evidence>
<dbReference type="Gene3D" id="2.60.40.10">
    <property type="entry name" value="Immunoglobulins"/>
    <property type="match status" value="1"/>
</dbReference>
<evidence type="ECO:0000259" key="3">
    <source>
        <dbReference type="Pfam" id="PF13290"/>
    </source>
</evidence>